<name>A0A2V0QHE2_PSESF</name>
<sequence>MQSALGIATRQLKETREKGLSGVLHIIVPVTIILAALTALLGLAALWLFGAWRTRR</sequence>
<accession>A0A2V0QHE2</accession>
<evidence type="ECO:0000313" key="2">
    <source>
        <dbReference type="EMBL" id="GBH12361.1"/>
    </source>
</evidence>
<evidence type="ECO:0000256" key="1">
    <source>
        <dbReference type="SAM" id="Phobius"/>
    </source>
</evidence>
<proteinExistence type="predicted"/>
<feature type="transmembrane region" description="Helical" evidence="1">
    <location>
        <begin position="26"/>
        <end position="49"/>
    </location>
</feature>
<gene>
    <name evidence="2" type="ORF">KPSA1_05826</name>
    <name evidence="3" type="ORF">KPSA3_01717</name>
</gene>
<comment type="caution">
    <text evidence="2">The sequence shown here is derived from an EMBL/GenBank/DDBJ whole genome shotgun (WGS) entry which is preliminary data.</text>
</comment>
<protein>
    <submittedName>
        <fullName evidence="2">Uncharacterized protein</fullName>
    </submittedName>
</protein>
<evidence type="ECO:0000313" key="4">
    <source>
        <dbReference type="Proteomes" id="UP000247480"/>
    </source>
</evidence>
<dbReference type="Proteomes" id="UP000247480">
    <property type="component" value="Unassembled WGS sequence"/>
</dbReference>
<reference evidence="2 4" key="1">
    <citation type="submission" date="2018-04" db="EMBL/GenBank/DDBJ databases">
        <title>Draft genome sequence of Pseudomonas syringae pv. actinidiae biovar 1 strains isolated from kiwifruit in Kagawa prefecture.</title>
        <authorList>
            <person name="Tabuchi M."/>
            <person name="Saito M."/>
            <person name="Fujiwara S."/>
            <person name="Sasa N."/>
            <person name="Akimitsu K."/>
            <person name="Gomi K."/>
            <person name="Konishi-Sugita S."/>
            <person name="Hamano K."/>
            <person name="Kataoka I."/>
        </authorList>
    </citation>
    <scope>NUCLEOTIDE SEQUENCE [LARGE SCALE GENOMIC DNA]</scope>
    <source>
        <strain evidence="2 4">MAFF212206</strain>
    </source>
</reference>
<keyword evidence="1" id="KW-0472">Membrane</keyword>
<keyword evidence="1" id="KW-1133">Transmembrane helix</keyword>
<evidence type="ECO:0000313" key="5">
    <source>
        <dbReference type="Proteomes" id="UP000248291"/>
    </source>
</evidence>
<keyword evidence="1" id="KW-0812">Transmembrane</keyword>
<dbReference type="Proteomes" id="UP000248291">
    <property type="component" value="Unassembled WGS sequence"/>
</dbReference>
<evidence type="ECO:0000313" key="3">
    <source>
        <dbReference type="EMBL" id="GBH15785.1"/>
    </source>
</evidence>
<organism evidence="2 4">
    <name type="scientific">Pseudomonas syringae pv. actinidiae</name>
    <dbReference type="NCBI Taxonomy" id="103796"/>
    <lineage>
        <taxon>Bacteria</taxon>
        <taxon>Pseudomonadati</taxon>
        <taxon>Pseudomonadota</taxon>
        <taxon>Gammaproteobacteria</taxon>
        <taxon>Pseudomonadales</taxon>
        <taxon>Pseudomonadaceae</taxon>
        <taxon>Pseudomonas</taxon>
        <taxon>Pseudomonas syringae</taxon>
    </lineage>
</organism>
<dbReference type="EMBL" id="BGJZ01000305">
    <property type="protein sequence ID" value="GBH12361.1"/>
    <property type="molecule type" value="Genomic_DNA"/>
</dbReference>
<dbReference type="AlphaFoldDB" id="A0A2V0QHE2"/>
<reference evidence="3 5" key="2">
    <citation type="submission" date="2018-04" db="EMBL/GenBank/DDBJ databases">
        <title>Draft genome sequence of Pseudomonas syringae pv. actinidiae biovar 3 strains isolated from kiwifruit in Kagawa prefecture.</title>
        <authorList>
            <person name="Tabuchi M."/>
            <person name="Saito M."/>
            <person name="Fujiwara S."/>
            <person name="Sasa N."/>
            <person name="Akimitsu K."/>
            <person name="Gomi K."/>
            <person name="Konishi-Sugita S."/>
            <person name="Hamano K."/>
            <person name="Kataoka I."/>
        </authorList>
    </citation>
    <scope>NUCLEOTIDE SEQUENCE [LARGE SCALE GENOMIC DNA]</scope>
    <source>
        <strain evidence="3 5">MAFF212211</strain>
    </source>
</reference>
<dbReference type="EMBL" id="BGKA01000065">
    <property type="protein sequence ID" value="GBH15785.1"/>
    <property type="molecule type" value="Genomic_DNA"/>
</dbReference>